<dbReference type="AlphaFoldDB" id="A0A7G9RZK5"/>
<dbReference type="RefSeq" id="WP_187534148.1">
    <property type="nucleotide sequence ID" value="NZ_CBCSHU010000019.1"/>
</dbReference>
<organism evidence="1 2">
    <name type="scientific">Erysipelothrix inopinata</name>
    <dbReference type="NCBI Taxonomy" id="225084"/>
    <lineage>
        <taxon>Bacteria</taxon>
        <taxon>Bacillati</taxon>
        <taxon>Bacillota</taxon>
        <taxon>Erysipelotrichia</taxon>
        <taxon>Erysipelotrichales</taxon>
        <taxon>Erysipelotrichaceae</taxon>
        <taxon>Erysipelothrix</taxon>
    </lineage>
</organism>
<keyword evidence="2" id="KW-1185">Reference proteome</keyword>
<dbReference type="EMBL" id="CP060715">
    <property type="protein sequence ID" value="QNN61030.1"/>
    <property type="molecule type" value="Genomic_DNA"/>
</dbReference>
<dbReference type="Gene3D" id="3.40.50.2300">
    <property type="match status" value="1"/>
</dbReference>
<evidence type="ECO:0000313" key="2">
    <source>
        <dbReference type="Proteomes" id="UP000515928"/>
    </source>
</evidence>
<name>A0A7G9RZK5_9FIRM</name>
<dbReference type="KEGG" id="eio:H9L01_01260"/>
<proteinExistence type="predicted"/>
<sequence length="110" mass="12607">MKILYLCSQNKRRSLTAEKVLNGINGHQVRSAGTESNARVKVTEGLLGWADVIVTMEKKHTRRILEKYQDTVNEKSVICLYIPDEYLYMDEDLIDILNSSFDEVVEIDGK</sequence>
<protein>
    <submittedName>
        <fullName evidence="1">Protein tyrosine phosphatase</fullName>
    </submittedName>
</protein>
<gene>
    <name evidence="1" type="ORF">H9L01_01260</name>
</gene>
<dbReference type="Proteomes" id="UP000515928">
    <property type="component" value="Chromosome"/>
</dbReference>
<dbReference type="InterPro" id="IPR016919">
    <property type="entry name" value="UCP029416_PTP"/>
</dbReference>
<evidence type="ECO:0000313" key="1">
    <source>
        <dbReference type="EMBL" id="QNN61030.1"/>
    </source>
</evidence>
<reference evidence="1 2" key="1">
    <citation type="submission" date="2020-08" db="EMBL/GenBank/DDBJ databases">
        <title>Genome sequence of Erysipelothrix inopinata DSM 15511T.</title>
        <authorList>
            <person name="Hyun D.-W."/>
            <person name="Bae J.-W."/>
        </authorList>
    </citation>
    <scope>NUCLEOTIDE SEQUENCE [LARGE SCALE GENOMIC DNA]</scope>
    <source>
        <strain evidence="1 2">DSM 15511</strain>
    </source>
</reference>
<accession>A0A7G9RZK5</accession>
<dbReference type="SUPFAM" id="SSF52788">
    <property type="entry name" value="Phosphotyrosine protein phosphatases I"/>
    <property type="match status" value="1"/>
</dbReference>
<dbReference type="PIRSF" id="PIRSF029416">
    <property type="entry name" value="UCP029416_PTP"/>
    <property type="match status" value="1"/>
</dbReference>
<dbReference type="InterPro" id="IPR036196">
    <property type="entry name" value="Ptyr_pPase_sf"/>
</dbReference>